<feature type="compositionally biased region" description="Basic residues" evidence="1">
    <location>
        <begin position="297"/>
        <end position="309"/>
    </location>
</feature>
<protein>
    <recommendedName>
        <fullName evidence="2">Replication protein A 70 kDa DNA-binding subunit B/D first OB fold domain-containing protein</fullName>
    </recommendedName>
</protein>
<evidence type="ECO:0000313" key="4">
    <source>
        <dbReference type="Proteomes" id="UP000434276"/>
    </source>
</evidence>
<dbReference type="CDD" id="cd04476">
    <property type="entry name" value="RPA1_DBD_C"/>
    <property type="match status" value="1"/>
</dbReference>
<dbReference type="InterPro" id="IPR047192">
    <property type="entry name" value="Euk_RPA1_DBD_C"/>
</dbReference>
<organism evidence="3 4">
    <name type="scientific">Arabidopsis thaliana</name>
    <name type="common">Mouse-ear cress</name>
    <dbReference type="NCBI Taxonomy" id="3702"/>
    <lineage>
        <taxon>Eukaryota</taxon>
        <taxon>Viridiplantae</taxon>
        <taxon>Streptophyta</taxon>
        <taxon>Embryophyta</taxon>
        <taxon>Tracheophyta</taxon>
        <taxon>Spermatophyta</taxon>
        <taxon>Magnoliopsida</taxon>
        <taxon>eudicotyledons</taxon>
        <taxon>Gunneridae</taxon>
        <taxon>Pentapetalae</taxon>
        <taxon>rosids</taxon>
        <taxon>malvids</taxon>
        <taxon>Brassicales</taxon>
        <taxon>Brassicaceae</taxon>
        <taxon>Camelineae</taxon>
        <taxon>Arabidopsis</taxon>
    </lineage>
</organism>
<accession>A0A5S9XH58</accession>
<dbReference type="Proteomes" id="UP000434276">
    <property type="component" value="Unassembled WGS sequence"/>
</dbReference>
<evidence type="ECO:0000313" key="3">
    <source>
        <dbReference type="EMBL" id="CAA0384251.1"/>
    </source>
</evidence>
<dbReference type="SUPFAM" id="SSF50249">
    <property type="entry name" value="Nucleic acid-binding proteins"/>
    <property type="match status" value="2"/>
</dbReference>
<dbReference type="Pfam" id="PF02721">
    <property type="entry name" value="DUF223"/>
    <property type="match status" value="1"/>
</dbReference>
<dbReference type="Gene3D" id="2.40.50.140">
    <property type="entry name" value="Nucleic acid-binding proteins"/>
    <property type="match status" value="2"/>
</dbReference>
<dbReference type="PANTHER" id="PTHR47165">
    <property type="entry name" value="OS03G0429900 PROTEIN"/>
    <property type="match status" value="1"/>
</dbReference>
<dbReference type="AlphaFoldDB" id="A0A5S9XH58"/>
<dbReference type="OrthoDB" id="1089183at2759"/>
<feature type="region of interest" description="Disordered" evidence="1">
    <location>
        <begin position="289"/>
        <end position="309"/>
    </location>
</feature>
<dbReference type="InterPro" id="IPR012340">
    <property type="entry name" value="NA-bd_OB-fold"/>
</dbReference>
<feature type="domain" description="Replication protein A 70 kDa DNA-binding subunit B/D first OB fold" evidence="2">
    <location>
        <begin position="9"/>
        <end position="79"/>
    </location>
</feature>
<sequence>MASTLLNSFVYLREINPALEQYKIKIRVVRLWRLFKSIEMALVDGEGTRIHASIEEGLVKRFQHQLVNGESRIIDTFSFVDYDDVLGQIVDVWEVNSVKAKGKDTVKLSFELQDLGLPPGREDLIHVDCEVKTNRLRICFVEAMPKWYYIAYKVCGKKVQPYSQGSHGDASPIYSCGVCDCDVTNVNYRYKLILRASYGASPEVKLLIFDGLAQRLIGKTTAVLFAEVPESDPSILFDVLADLMGKNHEMIVVSNSVCDIIKSNIEMIESSTVDVSLSTDKRVFDDLKPKPDTGKKVFTRKKPKLEKLT</sequence>
<dbReference type="PANTHER" id="PTHR47165:SF4">
    <property type="entry name" value="OS03G0429900 PROTEIN"/>
    <property type="match status" value="1"/>
</dbReference>
<gene>
    <name evidence="3" type="ORF">C24_LOCUS14441</name>
</gene>
<reference evidence="3 4" key="1">
    <citation type="submission" date="2019-12" db="EMBL/GenBank/DDBJ databases">
        <authorList>
            <person name="Jiao W.-B."/>
            <person name="Schneeberger K."/>
        </authorList>
    </citation>
    <scope>NUCLEOTIDE SEQUENCE [LARGE SCALE GENOMIC DNA]</scope>
    <source>
        <strain evidence="4">cv. C24</strain>
    </source>
</reference>
<evidence type="ECO:0000256" key="1">
    <source>
        <dbReference type="SAM" id="MobiDB-lite"/>
    </source>
</evidence>
<proteinExistence type="predicted"/>
<dbReference type="CDD" id="cd04480">
    <property type="entry name" value="RPA1_DBD_A_like"/>
    <property type="match status" value="1"/>
</dbReference>
<name>A0A5S9XH58_ARATH</name>
<dbReference type="InterPro" id="IPR003871">
    <property type="entry name" value="RFA1B/D_OB_1st"/>
</dbReference>
<dbReference type="EMBL" id="CACSHJ010000089">
    <property type="protein sequence ID" value="CAA0384251.1"/>
    <property type="molecule type" value="Genomic_DNA"/>
</dbReference>
<evidence type="ECO:0000259" key="2">
    <source>
        <dbReference type="Pfam" id="PF02721"/>
    </source>
</evidence>
<dbReference type="ExpressionAtlas" id="A0A5S9XH58">
    <property type="expression patterns" value="differential"/>
</dbReference>